<dbReference type="SUPFAM" id="SSF52540">
    <property type="entry name" value="P-loop containing nucleoside triphosphate hydrolases"/>
    <property type="match status" value="1"/>
</dbReference>
<dbReference type="InterPro" id="IPR003959">
    <property type="entry name" value="ATPase_AAA_core"/>
</dbReference>
<dbReference type="Proteomes" id="UP000199705">
    <property type="component" value="Unassembled WGS sequence"/>
</dbReference>
<dbReference type="EMBL" id="FNCG01000003">
    <property type="protein sequence ID" value="SDG37268.1"/>
    <property type="molecule type" value="Genomic_DNA"/>
</dbReference>
<evidence type="ECO:0000313" key="3">
    <source>
        <dbReference type="Proteomes" id="UP000199705"/>
    </source>
</evidence>
<feature type="domain" description="ATPase AAA-type core" evidence="1">
    <location>
        <begin position="50"/>
        <end position="362"/>
    </location>
</feature>
<dbReference type="PANTHER" id="PTHR40396:SF1">
    <property type="entry name" value="ATPASE AAA-TYPE CORE DOMAIN-CONTAINING PROTEIN"/>
    <property type="match status" value="1"/>
</dbReference>
<gene>
    <name evidence="2" type="ORF">SAMN05192573_103229</name>
</gene>
<dbReference type="GO" id="GO:0005524">
    <property type="term" value="F:ATP binding"/>
    <property type="evidence" value="ECO:0007669"/>
    <property type="project" value="InterPro"/>
</dbReference>
<evidence type="ECO:0000259" key="1">
    <source>
        <dbReference type="Pfam" id="PF13304"/>
    </source>
</evidence>
<dbReference type="Pfam" id="PF13304">
    <property type="entry name" value="AAA_21"/>
    <property type="match status" value="1"/>
</dbReference>
<dbReference type="PANTHER" id="PTHR40396">
    <property type="entry name" value="ATPASE-LIKE PROTEIN"/>
    <property type="match status" value="1"/>
</dbReference>
<accession>A0A1G7TPL7</accession>
<evidence type="ECO:0000313" key="2">
    <source>
        <dbReference type="EMBL" id="SDG37268.1"/>
    </source>
</evidence>
<dbReference type="InterPro" id="IPR027417">
    <property type="entry name" value="P-loop_NTPase"/>
</dbReference>
<sequence>MLIEFSVENYLSFKNNTRFRMDAGTIKENPGNIFYPIFMRDLKLVKCGIVYGANATGKSNLLKAFQFMQQFVLTSSKESLANQEIDTQPFRLTKSRLSYPSSFEVIFVLKEIRYRYGFIISRKEIHHEWLYMTDKRKEEELFKRHANTLNVDKRLLNEPKNKIDVLRELVRSNALFISVLAQFNVSIGLSISQWFSNSLVLFDGDNERLINHTGNLLKNPVYRERIHDIILKSDLNFLGIEAAIKEKASKMGVSESFVNFMFTADESFHLKTSHKVFDDQNKHTDTTLFDLVKDESLGTQKYIALLGVILEALIERKILWIDELDSRFHEHLLKMIIGLFNSNNNNPNGAQLICTCHNTSLLKKFIRRDQMVFAERDETGATSISSLYFKDPSVRNDASFDKDYTSGKYGAIPKLDQLNLFNSLDSE</sequence>
<organism evidence="2 3">
    <name type="scientific">Mucilaginibacter gossypii</name>
    <dbReference type="NCBI Taxonomy" id="551996"/>
    <lineage>
        <taxon>Bacteria</taxon>
        <taxon>Pseudomonadati</taxon>
        <taxon>Bacteroidota</taxon>
        <taxon>Sphingobacteriia</taxon>
        <taxon>Sphingobacteriales</taxon>
        <taxon>Sphingobacteriaceae</taxon>
        <taxon>Mucilaginibacter</taxon>
    </lineage>
</organism>
<protein>
    <recommendedName>
        <fullName evidence="1">ATPase AAA-type core domain-containing protein</fullName>
    </recommendedName>
</protein>
<name>A0A1G7TPL7_9SPHI</name>
<proteinExistence type="predicted"/>
<reference evidence="3" key="1">
    <citation type="submission" date="2016-10" db="EMBL/GenBank/DDBJ databases">
        <authorList>
            <person name="Varghese N."/>
            <person name="Submissions S."/>
        </authorList>
    </citation>
    <scope>NUCLEOTIDE SEQUENCE [LARGE SCALE GENOMIC DNA]</scope>
    <source>
        <strain evidence="3">Gh-67</strain>
    </source>
</reference>
<dbReference type="Gene3D" id="3.40.50.300">
    <property type="entry name" value="P-loop containing nucleotide triphosphate hydrolases"/>
    <property type="match status" value="1"/>
</dbReference>
<keyword evidence="3" id="KW-1185">Reference proteome</keyword>
<dbReference type="AlphaFoldDB" id="A0A1G7TPL7"/>
<dbReference type="STRING" id="551996.SAMN05192573_103229"/>
<dbReference type="GO" id="GO:0016887">
    <property type="term" value="F:ATP hydrolysis activity"/>
    <property type="evidence" value="ECO:0007669"/>
    <property type="project" value="InterPro"/>
</dbReference>
<dbReference type="RefSeq" id="WP_143020711.1">
    <property type="nucleotide sequence ID" value="NZ_FNCG01000003.1"/>
</dbReference>